<dbReference type="STRING" id="549789.NIES30_04875"/>
<keyword evidence="2" id="KW-1185">Reference proteome</keyword>
<dbReference type="AlphaFoldDB" id="A0A1U7J985"/>
<evidence type="ECO:0008006" key="3">
    <source>
        <dbReference type="Google" id="ProtNLM"/>
    </source>
</evidence>
<comment type="caution">
    <text evidence="1">The sequence shown here is derived from an EMBL/GenBank/DDBJ whole genome shotgun (WGS) entry which is preliminary data.</text>
</comment>
<sequence>MAIALTLGTTPLALAQALRPEIRFPFLADPLQDNPLDPLLPPRPTVPRPLSPLELYALEQELDQLALEAVALDAAGELEAARLLWRREIRLRRLLGIDAELAAIERVGQVLRDRNATPDLQLYAVRLDEIRADLALPNDSERLEGMAATYEILGAVDAAAEIRRDLADAAVVEGNGAEQRRQLDALAVLRADWFYFPEAAQVYGELVVLAQTAGNLEDEIRYLGLQAKNLEQAQDFAGAIALQQRLLTLYQSDETLWPQIAPLQHQVANNYRALGDLDTASRQYQIAYTNAIEQQQLEVAAIAINDLAEIYKTLGRWTDVGYLYEQLLLVEQQAHSAYGMMAAYDQLGQVHEQLGATPSALAAYREGLVLARVLGAQQAYFEERIARLMEEAS</sequence>
<gene>
    <name evidence="1" type="ORF">NIES30_04875</name>
</gene>
<name>A0A1U7J985_9CYAN</name>
<dbReference type="Gene3D" id="1.25.40.10">
    <property type="entry name" value="Tetratricopeptide repeat domain"/>
    <property type="match status" value="1"/>
</dbReference>
<organism evidence="1 2">
    <name type="scientific">Phormidium tenue NIES-30</name>
    <dbReference type="NCBI Taxonomy" id="549789"/>
    <lineage>
        <taxon>Bacteria</taxon>
        <taxon>Bacillati</taxon>
        <taxon>Cyanobacteriota</taxon>
        <taxon>Cyanophyceae</taxon>
        <taxon>Oscillatoriophycideae</taxon>
        <taxon>Oscillatoriales</taxon>
        <taxon>Oscillatoriaceae</taxon>
        <taxon>Phormidium</taxon>
    </lineage>
</organism>
<dbReference type="InterPro" id="IPR011990">
    <property type="entry name" value="TPR-like_helical_dom_sf"/>
</dbReference>
<accession>A0A1U7J985</accession>
<dbReference type="EMBL" id="MRCG01000002">
    <property type="protein sequence ID" value="OKH50042.1"/>
    <property type="molecule type" value="Genomic_DNA"/>
</dbReference>
<proteinExistence type="predicted"/>
<dbReference type="SUPFAM" id="SSF48452">
    <property type="entry name" value="TPR-like"/>
    <property type="match status" value="2"/>
</dbReference>
<evidence type="ECO:0000313" key="1">
    <source>
        <dbReference type="EMBL" id="OKH50042.1"/>
    </source>
</evidence>
<protein>
    <recommendedName>
        <fullName evidence="3">MalT-like TPR region domain-containing protein</fullName>
    </recommendedName>
</protein>
<evidence type="ECO:0000313" key="2">
    <source>
        <dbReference type="Proteomes" id="UP000185557"/>
    </source>
</evidence>
<dbReference type="Proteomes" id="UP000185557">
    <property type="component" value="Unassembled WGS sequence"/>
</dbReference>
<reference evidence="1 2" key="1">
    <citation type="submission" date="2016-11" db="EMBL/GenBank/DDBJ databases">
        <title>Draft Genome Sequences of Nine Cyanobacterial Strains from Diverse Habitats.</title>
        <authorList>
            <person name="Zhu T."/>
            <person name="Hou S."/>
            <person name="Lu X."/>
            <person name="Hess W.R."/>
        </authorList>
    </citation>
    <scope>NUCLEOTIDE SEQUENCE [LARGE SCALE GENOMIC DNA]</scope>
    <source>
        <strain evidence="1 2">NIES-30</strain>
    </source>
</reference>